<name>A0A8H4RD92_9HELO</name>
<dbReference type="EMBL" id="JAAMPI010001147">
    <property type="protein sequence ID" value="KAF4626466.1"/>
    <property type="molecule type" value="Genomic_DNA"/>
</dbReference>
<accession>A0A8H4RD92</accession>
<evidence type="ECO:0000313" key="2">
    <source>
        <dbReference type="EMBL" id="KAF4626466.1"/>
    </source>
</evidence>
<feature type="region of interest" description="Disordered" evidence="1">
    <location>
        <begin position="1"/>
        <end position="100"/>
    </location>
</feature>
<evidence type="ECO:0000313" key="3">
    <source>
        <dbReference type="Proteomes" id="UP000566819"/>
    </source>
</evidence>
<dbReference type="AlphaFoldDB" id="A0A8H4RD92"/>
<sequence length="387" mass="43651">MEFTKRRHSTEEGPEAAGKRQHPDKEEQPQRPCKLSISFKSTSIIRSNSPIPDPRRHETRRPAFDENATKFWEETRRLREQEEKGEDAQAAPTPKPTTELEQAQEEIYQLEEQYGALEEQLKYLQSCVYEPTRLGSVCLNMGFISVKVQRVRGKVSLKAYGNIVHGKLVQGYKSTWESEASFNRRLFEQLCAAIYFRHLCLPKSAKANGACGFCSMLACKERDHAVEALEEKISFKLMRGAEMFLSSLVAKVGEDSLSNATSRGLMVVKSLKLDDIYLVFCTLHPGVDIGSMAKDKRKGGWLEFMTLIAAAFVDHVWRMKTRSGKYDLNTRLEFQTLSVKLDCSGYAPVDEVLVGGALGAAIREWRSTASDVDHESTAAEMEGVSRY</sequence>
<evidence type="ECO:0000256" key="1">
    <source>
        <dbReference type="SAM" id="MobiDB-lite"/>
    </source>
</evidence>
<protein>
    <submittedName>
        <fullName evidence="2">Uncharacterized protein</fullName>
    </submittedName>
</protein>
<gene>
    <name evidence="2" type="ORF">G7Y89_g11696</name>
</gene>
<proteinExistence type="predicted"/>
<keyword evidence="3" id="KW-1185">Reference proteome</keyword>
<dbReference type="Proteomes" id="UP000566819">
    <property type="component" value="Unassembled WGS sequence"/>
</dbReference>
<feature type="compositionally biased region" description="Basic and acidic residues" evidence="1">
    <location>
        <begin position="17"/>
        <end position="29"/>
    </location>
</feature>
<reference evidence="2 3" key="1">
    <citation type="submission" date="2020-03" db="EMBL/GenBank/DDBJ databases">
        <title>Draft Genome Sequence of Cudoniella acicularis.</title>
        <authorList>
            <person name="Buettner E."/>
            <person name="Kellner H."/>
        </authorList>
    </citation>
    <scope>NUCLEOTIDE SEQUENCE [LARGE SCALE GENOMIC DNA]</scope>
    <source>
        <strain evidence="2 3">DSM 108380</strain>
    </source>
</reference>
<feature type="compositionally biased region" description="Basic and acidic residues" evidence="1">
    <location>
        <begin position="53"/>
        <end position="82"/>
    </location>
</feature>
<feature type="compositionally biased region" description="Polar residues" evidence="1">
    <location>
        <begin position="38"/>
        <end position="50"/>
    </location>
</feature>
<organism evidence="2 3">
    <name type="scientific">Cudoniella acicularis</name>
    <dbReference type="NCBI Taxonomy" id="354080"/>
    <lineage>
        <taxon>Eukaryota</taxon>
        <taxon>Fungi</taxon>
        <taxon>Dikarya</taxon>
        <taxon>Ascomycota</taxon>
        <taxon>Pezizomycotina</taxon>
        <taxon>Leotiomycetes</taxon>
        <taxon>Helotiales</taxon>
        <taxon>Tricladiaceae</taxon>
        <taxon>Cudoniella</taxon>
    </lineage>
</organism>
<comment type="caution">
    <text evidence="2">The sequence shown here is derived from an EMBL/GenBank/DDBJ whole genome shotgun (WGS) entry which is preliminary data.</text>
</comment>